<dbReference type="PROSITE" id="PS50893">
    <property type="entry name" value="ABC_TRANSPORTER_2"/>
    <property type="match status" value="1"/>
</dbReference>
<evidence type="ECO:0000256" key="7">
    <source>
        <dbReference type="ARBA" id="ARBA00022989"/>
    </source>
</evidence>
<dbReference type="Gene3D" id="1.20.1560.10">
    <property type="entry name" value="ABC transporter type 1, transmembrane domain"/>
    <property type="match status" value="1"/>
</dbReference>
<evidence type="ECO:0000256" key="3">
    <source>
        <dbReference type="ARBA" id="ARBA00022475"/>
    </source>
</evidence>
<evidence type="ECO:0000256" key="8">
    <source>
        <dbReference type="ARBA" id="ARBA00023136"/>
    </source>
</evidence>
<dbReference type="EMBL" id="NVNL01000141">
    <property type="protein sequence ID" value="PEA85786.1"/>
    <property type="molecule type" value="Genomic_DNA"/>
</dbReference>
<dbReference type="PANTHER" id="PTHR43394:SF1">
    <property type="entry name" value="ATP-BINDING CASSETTE SUB-FAMILY B MEMBER 10, MITOCHONDRIAL"/>
    <property type="match status" value="1"/>
</dbReference>
<evidence type="ECO:0000256" key="2">
    <source>
        <dbReference type="ARBA" id="ARBA00022448"/>
    </source>
</evidence>
<dbReference type="Pfam" id="PF00005">
    <property type="entry name" value="ABC_tran"/>
    <property type="match status" value="1"/>
</dbReference>
<dbReference type="SUPFAM" id="SSF52540">
    <property type="entry name" value="P-loop containing nucleoside triphosphate hydrolases"/>
    <property type="match status" value="1"/>
</dbReference>
<evidence type="ECO:0000256" key="6">
    <source>
        <dbReference type="ARBA" id="ARBA00022840"/>
    </source>
</evidence>
<evidence type="ECO:0000259" key="10">
    <source>
        <dbReference type="PROSITE" id="PS50893"/>
    </source>
</evidence>
<dbReference type="GO" id="GO:0016887">
    <property type="term" value="F:ATP hydrolysis activity"/>
    <property type="evidence" value="ECO:0007669"/>
    <property type="project" value="InterPro"/>
</dbReference>
<dbReference type="InterPro" id="IPR036640">
    <property type="entry name" value="ABC1_TM_sf"/>
</dbReference>
<feature type="domain" description="ABC transmembrane type-1" evidence="11">
    <location>
        <begin position="38"/>
        <end position="322"/>
    </location>
</feature>
<feature type="transmembrane region" description="Helical" evidence="9">
    <location>
        <begin position="262"/>
        <end position="287"/>
    </location>
</feature>
<gene>
    <name evidence="12" type="ORF">CON71_33670</name>
</gene>
<dbReference type="InterPro" id="IPR017871">
    <property type="entry name" value="ABC_transporter-like_CS"/>
</dbReference>
<evidence type="ECO:0000313" key="13">
    <source>
        <dbReference type="Proteomes" id="UP000220702"/>
    </source>
</evidence>
<comment type="caution">
    <text evidence="12">The sequence shown here is derived from an EMBL/GenBank/DDBJ whole genome shotgun (WGS) entry which is preliminary data.</text>
</comment>
<dbReference type="GO" id="GO:0015421">
    <property type="term" value="F:ABC-type oligopeptide transporter activity"/>
    <property type="evidence" value="ECO:0007669"/>
    <property type="project" value="TreeGrafter"/>
</dbReference>
<keyword evidence="5" id="KW-0547">Nucleotide-binding</keyword>
<name>A0A9X6Y700_BACTU</name>
<dbReference type="InterPro" id="IPR011527">
    <property type="entry name" value="ABC1_TM_dom"/>
</dbReference>
<keyword evidence="4 9" id="KW-0812">Transmembrane</keyword>
<dbReference type="PROSITE" id="PS50929">
    <property type="entry name" value="ABC_TM1F"/>
    <property type="match status" value="1"/>
</dbReference>
<dbReference type="FunFam" id="3.40.50.300:FF:000221">
    <property type="entry name" value="Multidrug ABC transporter ATP-binding protein"/>
    <property type="match status" value="1"/>
</dbReference>
<evidence type="ECO:0000256" key="5">
    <source>
        <dbReference type="ARBA" id="ARBA00022741"/>
    </source>
</evidence>
<organism evidence="12 13">
    <name type="scientific">Bacillus thuringiensis</name>
    <dbReference type="NCBI Taxonomy" id="1428"/>
    <lineage>
        <taxon>Bacteria</taxon>
        <taxon>Bacillati</taxon>
        <taxon>Bacillota</taxon>
        <taxon>Bacilli</taxon>
        <taxon>Bacillales</taxon>
        <taxon>Bacillaceae</taxon>
        <taxon>Bacillus</taxon>
        <taxon>Bacillus cereus group</taxon>
    </lineage>
</organism>
<keyword evidence="7 9" id="KW-1133">Transmembrane helix</keyword>
<evidence type="ECO:0000256" key="9">
    <source>
        <dbReference type="SAM" id="Phobius"/>
    </source>
</evidence>
<feature type="transmembrane region" description="Helical" evidence="9">
    <location>
        <begin position="175"/>
        <end position="193"/>
    </location>
</feature>
<comment type="subcellular location">
    <subcellularLocation>
        <location evidence="1">Cell membrane</location>
        <topology evidence="1">Multi-pass membrane protein</topology>
    </subcellularLocation>
</comment>
<evidence type="ECO:0000313" key="12">
    <source>
        <dbReference type="EMBL" id="PEA85786.1"/>
    </source>
</evidence>
<dbReference type="InterPro" id="IPR003439">
    <property type="entry name" value="ABC_transporter-like_ATP-bd"/>
</dbReference>
<feature type="transmembrane region" description="Helical" evidence="9">
    <location>
        <begin position="32"/>
        <end position="55"/>
    </location>
</feature>
<accession>A0A9X6Y700</accession>
<reference evidence="12 13" key="1">
    <citation type="submission" date="2017-09" db="EMBL/GenBank/DDBJ databases">
        <title>Large-scale bioinformatics analysis of Bacillus genomes uncovers conserved roles of natural products in bacterial physiology.</title>
        <authorList>
            <consortium name="Agbiome Team Llc"/>
            <person name="Bleich R.M."/>
            <person name="Grubbs K.J."/>
            <person name="Santa Maria K.C."/>
            <person name="Allen S.E."/>
            <person name="Farag S."/>
            <person name="Shank E.A."/>
            <person name="Bowers A."/>
        </authorList>
    </citation>
    <scope>NUCLEOTIDE SEQUENCE [LARGE SCALE GENOMIC DNA]</scope>
    <source>
        <strain evidence="12 13">AFS089089</strain>
    </source>
</reference>
<feature type="transmembrane region" description="Helical" evidence="9">
    <location>
        <begin position="75"/>
        <end position="108"/>
    </location>
</feature>
<feature type="domain" description="ABC transporter" evidence="10">
    <location>
        <begin position="357"/>
        <end position="597"/>
    </location>
</feature>
<feature type="transmembrane region" description="Helical" evidence="9">
    <location>
        <begin position="147"/>
        <end position="169"/>
    </location>
</feature>
<keyword evidence="6 12" id="KW-0067">ATP-binding</keyword>
<dbReference type="AlphaFoldDB" id="A0A9X6Y700"/>
<dbReference type="InterPro" id="IPR027417">
    <property type="entry name" value="P-loop_NTPase"/>
</dbReference>
<dbReference type="Pfam" id="PF00664">
    <property type="entry name" value="ABC_membrane"/>
    <property type="match status" value="1"/>
</dbReference>
<keyword evidence="2" id="KW-0813">Transport</keyword>
<proteinExistence type="predicted"/>
<dbReference type="PROSITE" id="PS00211">
    <property type="entry name" value="ABC_TRANSPORTER_1"/>
    <property type="match status" value="1"/>
</dbReference>
<dbReference type="PANTHER" id="PTHR43394">
    <property type="entry name" value="ATP-DEPENDENT PERMEASE MDL1, MITOCHONDRIAL"/>
    <property type="match status" value="1"/>
</dbReference>
<dbReference type="InterPro" id="IPR039421">
    <property type="entry name" value="Type_1_exporter"/>
</dbReference>
<dbReference type="InterPro" id="IPR003593">
    <property type="entry name" value="AAA+_ATPase"/>
</dbReference>
<dbReference type="SMART" id="SM00382">
    <property type="entry name" value="AAA"/>
    <property type="match status" value="1"/>
</dbReference>
<keyword evidence="8 9" id="KW-0472">Membrane</keyword>
<evidence type="ECO:0000259" key="11">
    <source>
        <dbReference type="PROSITE" id="PS50929"/>
    </source>
</evidence>
<dbReference type="GO" id="GO:0005524">
    <property type="term" value="F:ATP binding"/>
    <property type="evidence" value="ECO:0007669"/>
    <property type="project" value="UniProtKB-KW"/>
</dbReference>
<protein>
    <submittedName>
        <fullName evidence="12">ABC transporter ATP-binding protein</fullName>
    </submittedName>
</protein>
<keyword evidence="3" id="KW-1003">Cell membrane</keyword>
<dbReference type="SUPFAM" id="SSF90123">
    <property type="entry name" value="ABC transporter transmembrane region"/>
    <property type="match status" value="1"/>
</dbReference>
<dbReference type="Proteomes" id="UP000220702">
    <property type="component" value="Unassembled WGS sequence"/>
</dbReference>
<evidence type="ECO:0000256" key="1">
    <source>
        <dbReference type="ARBA" id="ARBA00004651"/>
    </source>
</evidence>
<dbReference type="GO" id="GO:0005886">
    <property type="term" value="C:plasma membrane"/>
    <property type="evidence" value="ECO:0007669"/>
    <property type="project" value="UniProtKB-SubCell"/>
</dbReference>
<sequence length="613" mass="70553">MMRKNIGEKMKEMFIATKYWLRTIKLLFEVNWFYMICIIVFAILQGILPVATLLITQELINTILVSIGKSFDPVLFWFVLLAIVSLVLVLVQIIQGYLQSVLQILIVYKLNVKLMKKSSELSLTDFENPEIYDKLQRAQGEVGTRPFQVFTTLLSIITGIITLLSSAVVLITWKWWVFLLLIITPIISTYYSLKIGKWEFDIQVQRTPKFRKSWYYSFLLTKDINYKEIKAFNLGEYIVNRYKKIYDDFIVMDKKIARRKAVVGLIFSCLEEIIGLFITLFIIFVTFTGEILIGNLMGYMKAVGLCVTSFKGVFNSIASLLQNNLYIKQFFEFLDLETDMSVGKQDDYIELGDIKKIEFQNVSFKYPGTQKYALKNVSFTIKKGQIIGIVGENGSGKSTLTKLLLRLYRVEEGTILINDQDINKYSEEDVRKRMSVVFQDYVKYELTVQDNIGLGNVKSLQNKERILQSAEKSGAKSMIEQFPEGINTQLGSWFAESQQLSGGQWQKIAVARSFFKPADIYILDEPSAVLDPISEKHIFDKFFNVVEDKIGIFTSHRFSTIKIANEILVFDKGSLVEKGSHNQLVEQNGYYSKLYGIQASPFNEENKKSYQMN</sequence>
<dbReference type="Gene3D" id="3.40.50.300">
    <property type="entry name" value="P-loop containing nucleotide triphosphate hydrolases"/>
    <property type="match status" value="1"/>
</dbReference>
<evidence type="ECO:0000256" key="4">
    <source>
        <dbReference type="ARBA" id="ARBA00022692"/>
    </source>
</evidence>